<evidence type="ECO:0000313" key="6">
    <source>
        <dbReference type="Proteomes" id="UP000440578"/>
    </source>
</evidence>
<dbReference type="EMBL" id="VIIS01001578">
    <property type="protein sequence ID" value="KAF0296219.1"/>
    <property type="molecule type" value="Genomic_DNA"/>
</dbReference>
<keyword evidence="6" id="KW-1185">Reference proteome</keyword>
<comment type="subcellular location">
    <subcellularLocation>
        <location evidence="1">Cytoplasm</location>
        <location evidence="1">Cytoskeleton</location>
    </subcellularLocation>
</comment>
<evidence type="ECO:0000256" key="1">
    <source>
        <dbReference type="ARBA" id="ARBA00004245"/>
    </source>
</evidence>
<reference evidence="5 6" key="1">
    <citation type="submission" date="2019-07" db="EMBL/GenBank/DDBJ databases">
        <title>Draft genome assembly of a fouling barnacle, Amphibalanus amphitrite (Darwin, 1854): The first reference genome for Thecostraca.</title>
        <authorList>
            <person name="Kim W."/>
        </authorList>
    </citation>
    <scope>NUCLEOTIDE SEQUENCE [LARGE SCALE GENOMIC DNA]</scope>
    <source>
        <strain evidence="5">SNU_AA5</strain>
        <tissue evidence="5">Soma without cirri and trophi</tissue>
    </source>
</reference>
<dbReference type="GO" id="GO:0015630">
    <property type="term" value="C:microtubule cytoskeleton"/>
    <property type="evidence" value="ECO:0007669"/>
    <property type="project" value="UniProtKB-ARBA"/>
</dbReference>
<dbReference type="GO" id="GO:0003777">
    <property type="term" value="F:microtubule motor activity"/>
    <property type="evidence" value="ECO:0007669"/>
    <property type="project" value="InterPro"/>
</dbReference>
<evidence type="ECO:0000313" key="5">
    <source>
        <dbReference type="EMBL" id="KAF0296219.1"/>
    </source>
</evidence>
<gene>
    <name evidence="5" type="primary">Kifc1</name>
    <name evidence="5" type="ORF">FJT64_006275</name>
</gene>
<dbReference type="GO" id="GO:0007018">
    <property type="term" value="P:microtubule-based movement"/>
    <property type="evidence" value="ECO:0007669"/>
    <property type="project" value="InterPro"/>
</dbReference>
<dbReference type="PANTHER" id="PTHR47972">
    <property type="entry name" value="KINESIN-LIKE PROTEIN KLP-3"/>
    <property type="match status" value="1"/>
</dbReference>
<dbReference type="InterPro" id="IPR001752">
    <property type="entry name" value="Kinesin_motor_dom"/>
</dbReference>
<dbReference type="Proteomes" id="UP000440578">
    <property type="component" value="Unassembled WGS sequence"/>
</dbReference>
<keyword evidence="2" id="KW-0206">Cytoskeleton</keyword>
<dbReference type="SUPFAM" id="SSF52540">
    <property type="entry name" value="P-loop containing nucleoside triphosphate hydrolases"/>
    <property type="match status" value="1"/>
</dbReference>
<name>A0A6A4VTD6_AMPAM</name>
<dbReference type="GO" id="GO:0005524">
    <property type="term" value="F:ATP binding"/>
    <property type="evidence" value="ECO:0007669"/>
    <property type="project" value="InterPro"/>
</dbReference>
<evidence type="ECO:0000256" key="3">
    <source>
        <dbReference type="PROSITE-ProRule" id="PRU00283"/>
    </source>
</evidence>
<comment type="similarity">
    <text evidence="3">Belongs to the TRAFAC class myosin-kinesin ATPase superfamily. Kinesin family.</text>
</comment>
<keyword evidence="2" id="KW-0963">Cytoplasm</keyword>
<feature type="domain" description="Kinesin motor" evidence="4">
    <location>
        <begin position="1"/>
        <end position="60"/>
    </location>
</feature>
<dbReference type="InterPro" id="IPR027417">
    <property type="entry name" value="P-loop_NTPase"/>
</dbReference>
<evidence type="ECO:0000256" key="2">
    <source>
        <dbReference type="ARBA" id="ARBA00023212"/>
    </source>
</evidence>
<dbReference type="InterPro" id="IPR027640">
    <property type="entry name" value="Kinesin-like_fam"/>
</dbReference>
<proteinExistence type="inferred from homology"/>
<organism evidence="5 6">
    <name type="scientific">Amphibalanus amphitrite</name>
    <name type="common">Striped barnacle</name>
    <name type="synonym">Balanus amphitrite</name>
    <dbReference type="NCBI Taxonomy" id="1232801"/>
    <lineage>
        <taxon>Eukaryota</taxon>
        <taxon>Metazoa</taxon>
        <taxon>Ecdysozoa</taxon>
        <taxon>Arthropoda</taxon>
        <taxon>Crustacea</taxon>
        <taxon>Multicrustacea</taxon>
        <taxon>Cirripedia</taxon>
        <taxon>Thoracica</taxon>
        <taxon>Thoracicalcarea</taxon>
        <taxon>Balanomorpha</taxon>
        <taxon>Balanoidea</taxon>
        <taxon>Balanidae</taxon>
        <taxon>Amphibalaninae</taxon>
        <taxon>Amphibalanus</taxon>
    </lineage>
</organism>
<dbReference type="Pfam" id="PF00225">
    <property type="entry name" value="Kinesin"/>
    <property type="match status" value="1"/>
</dbReference>
<dbReference type="GO" id="GO:0008017">
    <property type="term" value="F:microtubule binding"/>
    <property type="evidence" value="ECO:0007669"/>
    <property type="project" value="InterPro"/>
</dbReference>
<comment type="caution">
    <text evidence="3">Lacks conserved residue(s) required for the propagation of feature annotation.</text>
</comment>
<sequence length="70" mass="7605">MALGNTQAHVPFRDSKLTHLLHHSLDGNSKTLMPVNVTPSENGAGETLNSLRLAVQVDRCHMGTATKPTW</sequence>
<dbReference type="OrthoDB" id="6370026at2759"/>
<dbReference type="AlphaFoldDB" id="A0A6A4VTD6"/>
<comment type="caution">
    <text evidence="5">The sequence shown here is derived from an EMBL/GenBank/DDBJ whole genome shotgun (WGS) entry which is preliminary data.</text>
</comment>
<dbReference type="Gene3D" id="1.20.58.1980">
    <property type="match status" value="1"/>
</dbReference>
<protein>
    <submittedName>
        <fullName evidence="5">Kinesin-like protein KIFC1</fullName>
    </submittedName>
</protein>
<evidence type="ECO:0000259" key="4">
    <source>
        <dbReference type="PROSITE" id="PS50067"/>
    </source>
</evidence>
<accession>A0A6A4VTD6</accession>
<dbReference type="PROSITE" id="PS50067">
    <property type="entry name" value="KINESIN_MOTOR_2"/>
    <property type="match status" value="1"/>
</dbReference>